<dbReference type="AlphaFoldDB" id="A0A2L2T9P8"/>
<dbReference type="SUPFAM" id="SSF51735">
    <property type="entry name" value="NAD(P)-binding Rossmann-fold domains"/>
    <property type="match status" value="1"/>
</dbReference>
<keyword evidence="5" id="KW-1185">Reference proteome</keyword>
<accession>A0A2L2T9P8</accession>
<dbReference type="GeneID" id="37255813"/>
<comment type="similarity">
    <text evidence="1">Belongs to the NmrA-type oxidoreductase family.</text>
</comment>
<evidence type="ECO:0000256" key="2">
    <source>
        <dbReference type="ARBA" id="ARBA00022857"/>
    </source>
</evidence>
<evidence type="ECO:0000256" key="1">
    <source>
        <dbReference type="ARBA" id="ARBA00006328"/>
    </source>
</evidence>
<dbReference type="PANTHER" id="PTHR42748">
    <property type="entry name" value="NITROGEN METABOLITE REPRESSION PROTEIN NMRA FAMILY MEMBER"/>
    <property type="match status" value="1"/>
</dbReference>
<organism evidence="4 5">
    <name type="scientific">Fusarium venenatum</name>
    <dbReference type="NCBI Taxonomy" id="56646"/>
    <lineage>
        <taxon>Eukaryota</taxon>
        <taxon>Fungi</taxon>
        <taxon>Dikarya</taxon>
        <taxon>Ascomycota</taxon>
        <taxon>Pezizomycotina</taxon>
        <taxon>Sordariomycetes</taxon>
        <taxon>Hypocreomycetidae</taxon>
        <taxon>Hypocreales</taxon>
        <taxon>Nectriaceae</taxon>
        <taxon>Fusarium</taxon>
    </lineage>
</organism>
<name>A0A2L2T9P8_9HYPO</name>
<feature type="domain" description="NmrA-like" evidence="3">
    <location>
        <begin position="2"/>
        <end position="271"/>
    </location>
</feature>
<dbReference type="InterPro" id="IPR036291">
    <property type="entry name" value="NAD(P)-bd_dom_sf"/>
</dbReference>
<evidence type="ECO:0000313" key="4">
    <source>
        <dbReference type="EMBL" id="CEI67662.1"/>
    </source>
</evidence>
<dbReference type="Proteomes" id="UP000245910">
    <property type="component" value="Chromosome I"/>
</dbReference>
<dbReference type="Gene3D" id="3.90.25.10">
    <property type="entry name" value="UDP-galactose 4-epimerase, domain 1"/>
    <property type="match status" value="1"/>
</dbReference>
<sequence length="307" mass="34169">MSRTVLVVGATGNQGGAVIDNLLQSEASFTILAVTRDPSSSTAQRLAQKSSDIKLVQGDLDSPFAIFENTKAVVSEPVWGVYFVQNPLASQQTPEQEVEQARKFIDECINHKVKVFVYGSVDRGGDRSFNNRTPVPHFASKYDIEHYLVEKAPSANMNWTFLRPTGFMDNYKPGFQSKLFLTCWKIAIKDQPSQLIAVSDIGYFAAQAFTSPDQYKNQAISLAGDELTFDQVAKIFEETTGQDVPVTFGIVARLMLFFVKGIGAMFKWMQDEGFGANVQELRASHPHMVTFETYLRTQSGYVSKKQG</sequence>
<evidence type="ECO:0000313" key="5">
    <source>
        <dbReference type="Proteomes" id="UP000245910"/>
    </source>
</evidence>
<dbReference type="PANTHER" id="PTHR42748:SF7">
    <property type="entry name" value="NMRA LIKE REDOX SENSOR 1-RELATED"/>
    <property type="match status" value="1"/>
</dbReference>
<keyword evidence="2" id="KW-0521">NADP</keyword>
<evidence type="ECO:0000259" key="3">
    <source>
        <dbReference type="Pfam" id="PF05368"/>
    </source>
</evidence>
<dbReference type="KEGG" id="fvn:FVRRES_04174"/>
<dbReference type="GO" id="GO:0005634">
    <property type="term" value="C:nucleus"/>
    <property type="evidence" value="ECO:0007669"/>
    <property type="project" value="TreeGrafter"/>
</dbReference>
<dbReference type="STRING" id="56646.A0A2L2T9P8"/>
<dbReference type="OrthoDB" id="9997102at2759"/>
<dbReference type="InterPro" id="IPR051164">
    <property type="entry name" value="NmrA-like_oxidored"/>
</dbReference>
<dbReference type="EMBL" id="LN649229">
    <property type="protein sequence ID" value="CEI67662.1"/>
    <property type="molecule type" value="Genomic_DNA"/>
</dbReference>
<dbReference type="Gene3D" id="3.40.50.720">
    <property type="entry name" value="NAD(P)-binding Rossmann-like Domain"/>
    <property type="match status" value="1"/>
</dbReference>
<dbReference type="RefSeq" id="XP_025591377.1">
    <property type="nucleotide sequence ID" value="XM_025732453.2"/>
</dbReference>
<dbReference type="InterPro" id="IPR008030">
    <property type="entry name" value="NmrA-like"/>
</dbReference>
<protein>
    <recommendedName>
        <fullName evidence="3">NmrA-like domain-containing protein</fullName>
    </recommendedName>
</protein>
<reference evidence="5" key="1">
    <citation type="submission" date="2014-10" db="EMBL/GenBank/DDBJ databases">
        <authorList>
            <person name="King R."/>
        </authorList>
    </citation>
    <scope>NUCLEOTIDE SEQUENCE [LARGE SCALE GENOMIC DNA]</scope>
    <source>
        <strain evidence="5">A3/5</strain>
    </source>
</reference>
<proteinExistence type="inferred from homology"/>
<dbReference type="Pfam" id="PF05368">
    <property type="entry name" value="NmrA"/>
    <property type="match status" value="1"/>
</dbReference>